<protein>
    <recommendedName>
        <fullName evidence="3">Cytochrome c-552/4 domain-containing protein</fullName>
    </recommendedName>
</protein>
<dbReference type="EMBL" id="LR778301">
    <property type="protein sequence ID" value="CAB1370430.1"/>
    <property type="molecule type" value="Genomic_DNA"/>
</dbReference>
<dbReference type="AlphaFoldDB" id="A0A6S6Y4W9"/>
<evidence type="ECO:0008006" key="3">
    <source>
        <dbReference type="Google" id="ProtNLM"/>
    </source>
</evidence>
<evidence type="ECO:0000313" key="2">
    <source>
        <dbReference type="Proteomes" id="UP000515733"/>
    </source>
</evidence>
<proteinExistence type="predicted"/>
<name>A0A6S6Y4W9_9PROT</name>
<dbReference type="Proteomes" id="UP000515733">
    <property type="component" value="Chromosome"/>
</dbReference>
<dbReference type="SUPFAM" id="SSF48695">
    <property type="entry name" value="Multiheme cytochromes"/>
    <property type="match status" value="1"/>
</dbReference>
<dbReference type="InterPro" id="IPR036280">
    <property type="entry name" value="Multihaem_cyt_sf"/>
</dbReference>
<reference evidence="1 2" key="1">
    <citation type="submission" date="2020-03" db="EMBL/GenBank/DDBJ databases">
        <authorList>
            <consortium name="Genoscope - CEA"/>
            <person name="William W."/>
        </authorList>
    </citation>
    <scope>NUCLEOTIDE SEQUENCE [LARGE SCALE GENOMIC DNA]</scope>
    <source>
        <strain evidence="2">DSM 16959</strain>
    </source>
</reference>
<dbReference type="KEGG" id="doe:DENOEST_3276"/>
<accession>A0A6S6Y4W9</accession>
<keyword evidence="2" id="KW-1185">Reference proteome</keyword>
<sequence length="217" mass="23817">MEESITCEVCHGPGLTQAVVRDVCKGCHGQPLGETEPEPSAIMQSTPLEFERSVAKRDGQTCPDCHMPKQGGMSFHGSKSSRVAPESYKGVVRVENIERRSSQIVVTVKNNVTGHWLPTGAATNVIFLEVVGYDAKGQVAYQNEHRFEKSVFSFRKMPMAVTGDTRLKDNEKREVTFDVPMSVVRISATLTIKPRLLSGEAVEFVIDHRDTAIGLAG</sequence>
<evidence type="ECO:0000313" key="1">
    <source>
        <dbReference type="EMBL" id="CAB1370430.1"/>
    </source>
</evidence>
<organism evidence="1 2">
    <name type="scientific">Denitratisoma oestradiolicum</name>
    <dbReference type="NCBI Taxonomy" id="311182"/>
    <lineage>
        <taxon>Bacteria</taxon>
        <taxon>Pseudomonadati</taxon>
        <taxon>Pseudomonadota</taxon>
        <taxon>Betaproteobacteria</taxon>
        <taxon>Nitrosomonadales</taxon>
        <taxon>Sterolibacteriaceae</taxon>
        <taxon>Denitratisoma</taxon>
    </lineage>
</organism>
<gene>
    <name evidence="1" type="ORF">DENOEST_3276</name>
</gene>